<comment type="caution">
    <text evidence="1">The sequence shown here is derived from an EMBL/GenBank/DDBJ whole genome shotgun (WGS) entry which is preliminary data.</text>
</comment>
<evidence type="ECO:0000313" key="2">
    <source>
        <dbReference type="Proteomes" id="UP000221024"/>
    </source>
</evidence>
<proteinExistence type="predicted"/>
<evidence type="ECO:0000313" key="1">
    <source>
        <dbReference type="EMBL" id="PEN05771.1"/>
    </source>
</evidence>
<dbReference type="AlphaFoldDB" id="A0A2H3NJG6"/>
<organism evidence="1 2">
    <name type="scientific">Longimonas halophila</name>
    <dbReference type="NCBI Taxonomy" id="1469170"/>
    <lineage>
        <taxon>Bacteria</taxon>
        <taxon>Pseudomonadati</taxon>
        <taxon>Rhodothermota</taxon>
        <taxon>Rhodothermia</taxon>
        <taxon>Rhodothermales</taxon>
        <taxon>Salisaetaceae</taxon>
        <taxon>Longimonas</taxon>
    </lineage>
</organism>
<accession>A0A2H3NJG6</accession>
<name>A0A2H3NJG6_9BACT</name>
<keyword evidence="2" id="KW-1185">Reference proteome</keyword>
<dbReference type="EMBL" id="PDEP01000011">
    <property type="protein sequence ID" value="PEN05771.1"/>
    <property type="molecule type" value="Genomic_DNA"/>
</dbReference>
<dbReference type="Proteomes" id="UP000221024">
    <property type="component" value="Unassembled WGS sequence"/>
</dbReference>
<reference evidence="1 2" key="1">
    <citation type="submission" date="2017-10" db="EMBL/GenBank/DDBJ databases">
        <title>Draft genome of Longimonas halophila.</title>
        <authorList>
            <person name="Goh K.M."/>
            <person name="Shamsir M.S."/>
            <person name="Lim S.W."/>
        </authorList>
    </citation>
    <scope>NUCLEOTIDE SEQUENCE [LARGE SCALE GENOMIC DNA]</scope>
    <source>
        <strain evidence="1 2">KCTC 42399</strain>
    </source>
</reference>
<protein>
    <submittedName>
        <fullName evidence="1">Uncharacterized protein</fullName>
    </submittedName>
</protein>
<sequence>MKSPQIYDEKMDLIAKDRRLMHTYPHILEHDMTLLMLFPRTCSAPNRVMLATVLPHAAAATLRTGRTSSPLLHG</sequence>
<gene>
    <name evidence="1" type="ORF">CRI93_11760</name>
</gene>